<evidence type="ECO:0000256" key="8">
    <source>
        <dbReference type="ARBA" id="ARBA00023136"/>
    </source>
</evidence>
<evidence type="ECO:0000256" key="3">
    <source>
        <dbReference type="ARBA" id="ARBA00007895"/>
    </source>
</evidence>
<reference evidence="12 13" key="1">
    <citation type="submission" date="2022-12" db="EMBL/GenBank/DDBJ databases">
        <title>Chromosome-level genome of Tegillarca granosa.</title>
        <authorList>
            <person name="Kim J."/>
        </authorList>
    </citation>
    <scope>NUCLEOTIDE SEQUENCE [LARGE SCALE GENOMIC DNA]</scope>
    <source>
        <strain evidence="12">Teg-2019</strain>
        <tissue evidence="12">Adductor muscle</tissue>
    </source>
</reference>
<evidence type="ECO:0000256" key="1">
    <source>
        <dbReference type="ARBA" id="ARBA00004481"/>
    </source>
</evidence>
<dbReference type="PANTHER" id="PTHR46009">
    <property type="entry name" value="VACUOLAR PROTEIN SORTING-ASSOCIATED PROTEIN VTA1 HOMOLOG"/>
    <property type="match status" value="1"/>
</dbReference>
<proteinExistence type="inferred from homology"/>
<feature type="domain" description="Vta1 C-terminal" evidence="11">
    <location>
        <begin position="278"/>
        <end position="313"/>
    </location>
</feature>
<feature type="domain" description="Vta1/callose synthase N-terminal" evidence="10">
    <location>
        <begin position="21"/>
        <end position="160"/>
    </location>
</feature>
<organism evidence="12 13">
    <name type="scientific">Tegillarca granosa</name>
    <name type="common">Malaysian cockle</name>
    <name type="synonym">Anadara granosa</name>
    <dbReference type="NCBI Taxonomy" id="220873"/>
    <lineage>
        <taxon>Eukaryota</taxon>
        <taxon>Metazoa</taxon>
        <taxon>Spiralia</taxon>
        <taxon>Lophotrochozoa</taxon>
        <taxon>Mollusca</taxon>
        <taxon>Bivalvia</taxon>
        <taxon>Autobranchia</taxon>
        <taxon>Pteriomorphia</taxon>
        <taxon>Arcoida</taxon>
        <taxon>Arcoidea</taxon>
        <taxon>Arcidae</taxon>
        <taxon>Tegillarca</taxon>
    </lineage>
</organism>
<sequence length="318" mass="34753">MIYTKMAAPNLPALPANLKAIQHYMKTAIEHDKRDPVVSYYCRLYAMQKGMEIDRKSPDCRAFLVALMDYLEKVKKDTAEEAIQNELVGQAHVENYALKVFLFADNEDRAARFNKNVVKSFYTAGMLFDVLSVFGELGEDVEKNKKYAKWKAAYIHKCLKSGETPIPGPMGGDDEDELGLGVQPGPSSTDYTSQSVPPPATYGGSMPGGYMPPQGPSGNLSLPTPNNNYPPAGAHAPPSTPQDPVQFAGPSQHNAAAIAAATNWVPPANPAGIKLNAEQYQKAMKYCKFASSSLQYEDSESAITNLTKALKRLNNRTR</sequence>
<feature type="compositionally biased region" description="Low complexity" evidence="9">
    <location>
        <begin position="202"/>
        <end position="218"/>
    </location>
</feature>
<comment type="similarity">
    <text evidence="3">Belongs to the VTA1 family.</text>
</comment>
<dbReference type="PANTHER" id="PTHR46009:SF1">
    <property type="entry name" value="VACUOLAR PROTEIN SORTING-ASSOCIATED PROTEIN VTA1 HOMOLOG"/>
    <property type="match status" value="1"/>
</dbReference>
<dbReference type="Gene3D" id="1.20.5.420">
    <property type="entry name" value="Immunoglobulin FC, subunit C"/>
    <property type="match status" value="1"/>
</dbReference>
<evidence type="ECO:0000256" key="9">
    <source>
        <dbReference type="SAM" id="MobiDB-lite"/>
    </source>
</evidence>
<keyword evidence="5" id="KW-0963">Cytoplasm</keyword>
<evidence type="ECO:0000256" key="6">
    <source>
        <dbReference type="ARBA" id="ARBA00022753"/>
    </source>
</evidence>
<protein>
    <recommendedName>
        <fullName evidence="14">Vacuolar protein sorting-associated protein VTA1 homolog</fullName>
    </recommendedName>
</protein>
<evidence type="ECO:0000256" key="7">
    <source>
        <dbReference type="ARBA" id="ARBA00022927"/>
    </source>
</evidence>
<keyword evidence="6" id="KW-0967">Endosome</keyword>
<comment type="subcellular location">
    <subcellularLocation>
        <location evidence="2">Cytoplasm</location>
    </subcellularLocation>
    <subcellularLocation>
        <location evidence="1">Endosome membrane</location>
        <topology evidence="1">Peripheral membrane protein</topology>
    </subcellularLocation>
</comment>
<evidence type="ECO:0000256" key="4">
    <source>
        <dbReference type="ARBA" id="ARBA00022448"/>
    </source>
</evidence>
<keyword evidence="4" id="KW-0813">Transport</keyword>
<feature type="region of interest" description="Disordered" evidence="9">
    <location>
        <begin position="163"/>
        <end position="249"/>
    </location>
</feature>
<evidence type="ECO:0000259" key="10">
    <source>
        <dbReference type="Pfam" id="PF04652"/>
    </source>
</evidence>
<gene>
    <name evidence="12" type="ORF">KUTeg_007857</name>
</gene>
<feature type="compositionally biased region" description="Polar residues" evidence="9">
    <location>
        <begin position="219"/>
        <end position="229"/>
    </location>
</feature>
<evidence type="ECO:0000313" key="13">
    <source>
        <dbReference type="Proteomes" id="UP001217089"/>
    </source>
</evidence>
<name>A0ABQ9FGP5_TEGGR</name>
<dbReference type="InterPro" id="IPR023175">
    <property type="entry name" value="Vta1/CALS_N_sf"/>
</dbReference>
<dbReference type="InterPro" id="IPR044538">
    <property type="entry name" value="Vta1-like"/>
</dbReference>
<dbReference type="Pfam" id="PF18097">
    <property type="entry name" value="Vta1_C"/>
    <property type="match status" value="1"/>
</dbReference>
<dbReference type="EMBL" id="JARBDR010000337">
    <property type="protein sequence ID" value="KAJ8315707.1"/>
    <property type="molecule type" value="Genomic_DNA"/>
</dbReference>
<dbReference type="Proteomes" id="UP001217089">
    <property type="component" value="Unassembled WGS sequence"/>
</dbReference>
<dbReference type="InterPro" id="IPR041212">
    <property type="entry name" value="Vta1_C"/>
</dbReference>
<keyword evidence="8" id="KW-0472">Membrane</keyword>
<keyword evidence="13" id="KW-1185">Reference proteome</keyword>
<evidence type="ECO:0000259" key="11">
    <source>
        <dbReference type="Pfam" id="PF18097"/>
    </source>
</evidence>
<comment type="caution">
    <text evidence="12">The sequence shown here is derived from an EMBL/GenBank/DDBJ whole genome shotgun (WGS) entry which is preliminary data.</text>
</comment>
<dbReference type="Gene3D" id="1.25.40.270">
    <property type="entry name" value="Vacuolar protein sorting-associated protein vta1"/>
    <property type="match status" value="1"/>
</dbReference>
<dbReference type="Pfam" id="PF04652">
    <property type="entry name" value="Vta1"/>
    <property type="match status" value="1"/>
</dbReference>
<feature type="compositionally biased region" description="Polar residues" evidence="9">
    <location>
        <begin position="185"/>
        <end position="195"/>
    </location>
</feature>
<evidence type="ECO:0000313" key="12">
    <source>
        <dbReference type="EMBL" id="KAJ8315707.1"/>
    </source>
</evidence>
<evidence type="ECO:0000256" key="5">
    <source>
        <dbReference type="ARBA" id="ARBA00022490"/>
    </source>
</evidence>
<evidence type="ECO:0008006" key="14">
    <source>
        <dbReference type="Google" id="ProtNLM"/>
    </source>
</evidence>
<evidence type="ECO:0000256" key="2">
    <source>
        <dbReference type="ARBA" id="ARBA00004496"/>
    </source>
</evidence>
<accession>A0ABQ9FGP5</accession>
<keyword evidence="7" id="KW-0653">Protein transport</keyword>
<dbReference type="InterPro" id="IPR039431">
    <property type="entry name" value="Vta1/CALS_N"/>
</dbReference>